<evidence type="ECO:0000256" key="11">
    <source>
        <dbReference type="ARBA" id="ARBA00051301"/>
    </source>
</evidence>
<dbReference type="EMBL" id="KB822717">
    <property type="protein sequence ID" value="ETN43940.1"/>
    <property type="molecule type" value="Genomic_DNA"/>
</dbReference>
<feature type="domain" description="Peptidase M20 dimerisation" evidence="12">
    <location>
        <begin position="178"/>
        <end position="286"/>
    </location>
</feature>
<dbReference type="Pfam" id="PF07687">
    <property type="entry name" value="M20_dimer"/>
    <property type="match status" value="1"/>
</dbReference>
<dbReference type="SUPFAM" id="SSF55031">
    <property type="entry name" value="Bacterial exopeptidase dimerisation domain"/>
    <property type="match status" value="1"/>
</dbReference>
<keyword evidence="10" id="KW-0170">Cobalt</keyword>
<protein>
    <recommendedName>
        <fullName evidence="6">Probable succinyl-diaminopimelate desuccinylase</fullName>
        <ecNumber evidence="5">3.5.1.18</ecNumber>
    </recommendedName>
</protein>
<dbReference type="AlphaFoldDB" id="W2S5R2"/>
<evidence type="ECO:0000256" key="3">
    <source>
        <dbReference type="ARBA" id="ARBA00005130"/>
    </source>
</evidence>
<name>W2S5R2_CYPE1</name>
<dbReference type="InterPro" id="IPR011650">
    <property type="entry name" value="Peptidase_M20_dimer"/>
</dbReference>
<organism evidence="13 14">
    <name type="scientific">Cyphellophora europaea (strain CBS 101466)</name>
    <name type="common">Phialophora europaea</name>
    <dbReference type="NCBI Taxonomy" id="1220924"/>
    <lineage>
        <taxon>Eukaryota</taxon>
        <taxon>Fungi</taxon>
        <taxon>Dikarya</taxon>
        <taxon>Ascomycota</taxon>
        <taxon>Pezizomycotina</taxon>
        <taxon>Eurotiomycetes</taxon>
        <taxon>Chaetothyriomycetidae</taxon>
        <taxon>Chaetothyriales</taxon>
        <taxon>Cyphellophoraceae</taxon>
        <taxon>Cyphellophora</taxon>
    </lineage>
</organism>
<gene>
    <name evidence="13" type="ORF">HMPREF1541_11071</name>
</gene>
<dbReference type="Pfam" id="PF01546">
    <property type="entry name" value="Peptidase_M20"/>
    <property type="match status" value="1"/>
</dbReference>
<dbReference type="GO" id="GO:0009014">
    <property type="term" value="F:succinyl-diaminopimelate desuccinylase activity"/>
    <property type="evidence" value="ECO:0007669"/>
    <property type="project" value="UniProtKB-EC"/>
</dbReference>
<keyword evidence="8" id="KW-0378">Hydrolase</keyword>
<evidence type="ECO:0000259" key="12">
    <source>
        <dbReference type="Pfam" id="PF07687"/>
    </source>
</evidence>
<dbReference type="NCBIfam" id="TIGR01910">
    <property type="entry name" value="DapE-ArgE"/>
    <property type="match status" value="1"/>
</dbReference>
<dbReference type="GeneID" id="19978410"/>
<dbReference type="PANTHER" id="PTHR43808:SF25">
    <property type="entry name" value="PEPTIDASE M20 DIMERISATION DOMAIN-CONTAINING PROTEIN"/>
    <property type="match status" value="1"/>
</dbReference>
<keyword evidence="7" id="KW-0479">Metal-binding</keyword>
<dbReference type="OrthoDB" id="10059875at2759"/>
<dbReference type="InterPro" id="IPR036264">
    <property type="entry name" value="Bact_exopeptidase_dim_dom"/>
</dbReference>
<dbReference type="InterPro" id="IPR010182">
    <property type="entry name" value="ArgE/DapE"/>
</dbReference>
<keyword evidence="14" id="KW-1185">Reference proteome</keyword>
<dbReference type="RefSeq" id="XP_008713962.1">
    <property type="nucleotide sequence ID" value="XM_008715740.1"/>
</dbReference>
<evidence type="ECO:0000256" key="8">
    <source>
        <dbReference type="ARBA" id="ARBA00022801"/>
    </source>
</evidence>
<reference evidence="13 14" key="1">
    <citation type="submission" date="2013-03" db="EMBL/GenBank/DDBJ databases">
        <title>The Genome Sequence of Phialophora europaea CBS 101466.</title>
        <authorList>
            <consortium name="The Broad Institute Genomics Platform"/>
            <person name="Cuomo C."/>
            <person name="de Hoog S."/>
            <person name="Gorbushina A."/>
            <person name="Walker B."/>
            <person name="Young S.K."/>
            <person name="Zeng Q."/>
            <person name="Gargeya S."/>
            <person name="Fitzgerald M."/>
            <person name="Haas B."/>
            <person name="Abouelleil A."/>
            <person name="Allen A.W."/>
            <person name="Alvarado L."/>
            <person name="Arachchi H.M."/>
            <person name="Berlin A.M."/>
            <person name="Chapman S.B."/>
            <person name="Gainer-Dewar J."/>
            <person name="Goldberg J."/>
            <person name="Griggs A."/>
            <person name="Gujja S."/>
            <person name="Hansen M."/>
            <person name="Howarth C."/>
            <person name="Imamovic A."/>
            <person name="Ireland A."/>
            <person name="Larimer J."/>
            <person name="McCowan C."/>
            <person name="Murphy C."/>
            <person name="Pearson M."/>
            <person name="Poon T.W."/>
            <person name="Priest M."/>
            <person name="Roberts A."/>
            <person name="Saif S."/>
            <person name="Shea T."/>
            <person name="Sisk P."/>
            <person name="Sykes S."/>
            <person name="Wortman J."/>
            <person name="Nusbaum C."/>
            <person name="Birren B."/>
        </authorList>
    </citation>
    <scope>NUCLEOTIDE SEQUENCE [LARGE SCALE GENOMIC DNA]</scope>
    <source>
        <strain evidence="13 14">CBS 101466</strain>
    </source>
</reference>
<dbReference type="SUPFAM" id="SSF53187">
    <property type="entry name" value="Zn-dependent exopeptidases"/>
    <property type="match status" value="1"/>
</dbReference>
<dbReference type="HOGENOM" id="CLU_021802_2_0_1"/>
<evidence type="ECO:0000256" key="4">
    <source>
        <dbReference type="ARBA" id="ARBA00006247"/>
    </source>
</evidence>
<dbReference type="PANTHER" id="PTHR43808">
    <property type="entry name" value="ACETYLORNITHINE DEACETYLASE"/>
    <property type="match status" value="1"/>
</dbReference>
<keyword evidence="9" id="KW-0862">Zinc</keyword>
<comment type="catalytic activity">
    <reaction evidence="11">
        <text>N-succinyl-(2S,6S)-2,6-diaminopimelate + H2O = (2S,6S)-2,6-diaminopimelate + succinate</text>
        <dbReference type="Rhea" id="RHEA:22608"/>
        <dbReference type="ChEBI" id="CHEBI:15377"/>
        <dbReference type="ChEBI" id="CHEBI:30031"/>
        <dbReference type="ChEBI" id="CHEBI:57609"/>
        <dbReference type="ChEBI" id="CHEBI:58087"/>
        <dbReference type="EC" id="3.5.1.18"/>
    </reaction>
</comment>
<dbReference type="PROSITE" id="PS00758">
    <property type="entry name" value="ARGE_DAPE_CPG2_1"/>
    <property type="match status" value="1"/>
</dbReference>
<dbReference type="Proteomes" id="UP000030752">
    <property type="component" value="Unassembled WGS sequence"/>
</dbReference>
<evidence type="ECO:0000313" key="14">
    <source>
        <dbReference type="Proteomes" id="UP000030752"/>
    </source>
</evidence>
<evidence type="ECO:0000256" key="1">
    <source>
        <dbReference type="ARBA" id="ARBA00001941"/>
    </source>
</evidence>
<dbReference type="EC" id="3.5.1.18" evidence="5"/>
<evidence type="ECO:0000313" key="13">
    <source>
        <dbReference type="EMBL" id="ETN43940.1"/>
    </source>
</evidence>
<evidence type="ECO:0000256" key="5">
    <source>
        <dbReference type="ARBA" id="ARBA00011921"/>
    </source>
</evidence>
<dbReference type="Gene3D" id="3.40.630.10">
    <property type="entry name" value="Zn peptidases"/>
    <property type="match status" value="1"/>
</dbReference>
<comment type="pathway">
    <text evidence="3">Amino-acid biosynthesis; L-lysine biosynthesis via DAP pathway; LL-2,6-diaminopimelate from (S)-tetrahydrodipicolinate (succinylase route): step 3/3.</text>
</comment>
<dbReference type="PROSITE" id="PS00759">
    <property type="entry name" value="ARGE_DAPE_CPG2_2"/>
    <property type="match status" value="1"/>
</dbReference>
<sequence>MDSDKAYYDVVALTQALVQIDSSNPGLGTVGGPGETTIARYIKAWLDRHGIESHWIEPVAGRPSLVGVVRGSGGGQSLMLNGHTDTVTLLGYDGDPLSGEIMNGCLYGRGSADMKSGLAAAMIALVRAKELHLRGDVLLAAVADEEGPSIGTEQVIRAGWRADAAVVAEPTEMAIVNNHKGFVLFEVDIHGLASHGSRPDLGIDAIVKAGYFLVELGRLAHELRSRYDNQTEPETSAPNVHAGIIKGGEEISSYPARCTIGVERRTVAGETIDGVTAELETILKNLEATVPDFKYDLRVTISRPPYKISSSSDFVQQVLKHASEATGRDPTIKGETYWTDMALLSEAGIPGVIWGPTGYGLHSKKEWVEVDSVRQLTEAFTMLAADFCK</sequence>
<dbReference type="Gene3D" id="3.30.70.360">
    <property type="match status" value="1"/>
</dbReference>
<evidence type="ECO:0000256" key="9">
    <source>
        <dbReference type="ARBA" id="ARBA00022833"/>
    </source>
</evidence>
<evidence type="ECO:0000256" key="7">
    <source>
        <dbReference type="ARBA" id="ARBA00022723"/>
    </source>
</evidence>
<dbReference type="InterPro" id="IPR002933">
    <property type="entry name" value="Peptidase_M20"/>
</dbReference>
<dbReference type="STRING" id="1220924.W2S5R2"/>
<dbReference type="VEuPathDB" id="FungiDB:HMPREF1541_11071"/>
<comment type="cofactor">
    <cofactor evidence="1">
        <name>Co(2+)</name>
        <dbReference type="ChEBI" id="CHEBI:48828"/>
    </cofactor>
</comment>
<dbReference type="InterPro" id="IPR050072">
    <property type="entry name" value="Peptidase_M20A"/>
</dbReference>
<evidence type="ECO:0000256" key="10">
    <source>
        <dbReference type="ARBA" id="ARBA00023285"/>
    </source>
</evidence>
<dbReference type="GO" id="GO:0009089">
    <property type="term" value="P:lysine biosynthetic process via diaminopimelate"/>
    <property type="evidence" value="ECO:0007669"/>
    <property type="project" value="UniProtKB-UniPathway"/>
</dbReference>
<dbReference type="GO" id="GO:0046872">
    <property type="term" value="F:metal ion binding"/>
    <property type="evidence" value="ECO:0007669"/>
    <property type="project" value="UniProtKB-KW"/>
</dbReference>
<proteinExistence type="inferred from homology"/>
<evidence type="ECO:0000256" key="2">
    <source>
        <dbReference type="ARBA" id="ARBA00001947"/>
    </source>
</evidence>
<dbReference type="InParanoid" id="W2S5R2"/>
<dbReference type="InterPro" id="IPR001261">
    <property type="entry name" value="ArgE/DapE_CS"/>
</dbReference>
<dbReference type="eggNOG" id="KOG2275">
    <property type="taxonomic scope" value="Eukaryota"/>
</dbReference>
<comment type="cofactor">
    <cofactor evidence="2">
        <name>Zn(2+)</name>
        <dbReference type="ChEBI" id="CHEBI:29105"/>
    </cofactor>
</comment>
<evidence type="ECO:0000256" key="6">
    <source>
        <dbReference type="ARBA" id="ARBA00016853"/>
    </source>
</evidence>
<accession>W2S5R2</accession>
<dbReference type="UniPathway" id="UPA00034">
    <property type="reaction ID" value="UER00021"/>
</dbReference>
<comment type="similarity">
    <text evidence="4">Belongs to the peptidase M20A family.</text>
</comment>